<keyword evidence="1" id="KW-0812">Transmembrane</keyword>
<dbReference type="PANTHER" id="PTHR30273">
    <property type="entry name" value="PERIPLASMIC SIGNAL SENSOR AND SIGMA FACTOR ACTIVATOR FECR-RELATED"/>
    <property type="match status" value="1"/>
</dbReference>
<evidence type="ECO:0000313" key="3">
    <source>
        <dbReference type="EMBL" id="SHM92672.1"/>
    </source>
</evidence>
<dbReference type="Pfam" id="PF04773">
    <property type="entry name" value="FecR"/>
    <property type="match status" value="1"/>
</dbReference>
<sequence length="281" mass="32011">MKLNKLKEEWDALPQKGIFPEEVKLRMWNTISSATINKRKNIYRRLIAACAVLLISLGGYQLYSEFNSPKIPEMITQTFPQDIRLLRLSDGTRVWVNENTQIEYPEKFGSKERIVKLKGEAFFEVARDTTRPFVIHSGNIKTTVLGTSFDVKAYGNIAEVNVRTGKVKVESKQNAVFLERGFAAVFVPRQDIVVKRKTQILEPEWKKALIDVDGLTFEAVIGKLKTDHAFTLQYSQEDLKLLQVQGTLDTRQSISEILQTIAFALEITIKPIGNDTYVVSR</sequence>
<evidence type="ECO:0000313" key="4">
    <source>
        <dbReference type="Proteomes" id="UP000184028"/>
    </source>
</evidence>
<feature type="transmembrane region" description="Helical" evidence="1">
    <location>
        <begin position="46"/>
        <end position="63"/>
    </location>
</feature>
<feature type="domain" description="FecR protein" evidence="2">
    <location>
        <begin position="78"/>
        <end position="168"/>
    </location>
</feature>
<dbReference type="STRING" id="946677.SAMN05444484_11354"/>
<dbReference type="Gene3D" id="2.60.120.1440">
    <property type="match status" value="1"/>
</dbReference>
<protein>
    <submittedName>
        <fullName evidence="3">FecR family protein</fullName>
    </submittedName>
</protein>
<dbReference type="AlphaFoldDB" id="A0A1M7MP10"/>
<keyword evidence="1" id="KW-0472">Membrane</keyword>
<gene>
    <name evidence="3" type="ORF">SAMN05444484_11354</name>
</gene>
<dbReference type="Proteomes" id="UP000184028">
    <property type="component" value="Unassembled WGS sequence"/>
</dbReference>
<dbReference type="OrthoDB" id="704021at2"/>
<proteinExistence type="predicted"/>
<dbReference type="EMBL" id="FRBT01000013">
    <property type="protein sequence ID" value="SHM92672.1"/>
    <property type="molecule type" value="Genomic_DNA"/>
</dbReference>
<organism evidence="3 4">
    <name type="scientific">Flavobacterium chilense</name>
    <dbReference type="NCBI Taxonomy" id="946677"/>
    <lineage>
        <taxon>Bacteria</taxon>
        <taxon>Pseudomonadati</taxon>
        <taxon>Bacteroidota</taxon>
        <taxon>Flavobacteriia</taxon>
        <taxon>Flavobacteriales</taxon>
        <taxon>Flavobacteriaceae</taxon>
        <taxon>Flavobacterium</taxon>
    </lineage>
</organism>
<dbReference type="PANTHER" id="PTHR30273:SF2">
    <property type="entry name" value="PROTEIN FECR"/>
    <property type="match status" value="1"/>
</dbReference>
<keyword evidence="1" id="KW-1133">Transmembrane helix</keyword>
<dbReference type="PIRSF" id="PIRSF018266">
    <property type="entry name" value="FecR"/>
    <property type="match status" value="1"/>
</dbReference>
<reference evidence="4" key="1">
    <citation type="submission" date="2016-11" db="EMBL/GenBank/DDBJ databases">
        <authorList>
            <person name="Varghese N."/>
            <person name="Submissions S."/>
        </authorList>
    </citation>
    <scope>NUCLEOTIDE SEQUENCE [LARGE SCALE GENOMIC DNA]</scope>
    <source>
        <strain evidence="4">DSM 24724</strain>
    </source>
</reference>
<dbReference type="GO" id="GO:0016989">
    <property type="term" value="F:sigma factor antagonist activity"/>
    <property type="evidence" value="ECO:0007669"/>
    <property type="project" value="TreeGrafter"/>
</dbReference>
<name>A0A1M7MP10_9FLAO</name>
<evidence type="ECO:0000259" key="2">
    <source>
        <dbReference type="Pfam" id="PF04773"/>
    </source>
</evidence>
<evidence type="ECO:0000256" key="1">
    <source>
        <dbReference type="SAM" id="Phobius"/>
    </source>
</evidence>
<dbReference type="RefSeq" id="WP_068845628.1">
    <property type="nucleotide sequence ID" value="NZ_FRBT01000013.1"/>
</dbReference>
<dbReference type="InterPro" id="IPR012373">
    <property type="entry name" value="Ferrdict_sens_TM"/>
</dbReference>
<dbReference type="Gene3D" id="3.55.50.30">
    <property type="match status" value="1"/>
</dbReference>
<dbReference type="InterPro" id="IPR006860">
    <property type="entry name" value="FecR"/>
</dbReference>
<keyword evidence="4" id="KW-1185">Reference proteome</keyword>
<accession>A0A1M7MP10</accession>